<dbReference type="GO" id="GO:0061630">
    <property type="term" value="F:ubiquitin protein ligase activity"/>
    <property type="evidence" value="ECO:0007669"/>
    <property type="project" value="UniProtKB-EC"/>
</dbReference>
<evidence type="ECO:0000256" key="6">
    <source>
        <dbReference type="ARBA" id="ARBA00022786"/>
    </source>
</evidence>
<dbReference type="SMART" id="SM00184">
    <property type="entry name" value="RING"/>
    <property type="match status" value="1"/>
</dbReference>
<evidence type="ECO:0000256" key="9">
    <source>
        <dbReference type="SAM" id="MobiDB-lite"/>
    </source>
</evidence>
<dbReference type="Gene3D" id="3.30.40.10">
    <property type="entry name" value="Zinc/RING finger domain, C3HC4 (zinc finger)"/>
    <property type="match status" value="1"/>
</dbReference>
<dbReference type="SUPFAM" id="SSF57850">
    <property type="entry name" value="RING/U-box"/>
    <property type="match status" value="1"/>
</dbReference>
<dbReference type="PROSITE" id="PS50089">
    <property type="entry name" value="ZF_RING_2"/>
    <property type="match status" value="1"/>
</dbReference>
<feature type="domain" description="RING-type" evidence="10">
    <location>
        <begin position="1021"/>
        <end position="1062"/>
    </location>
</feature>
<reference evidence="11" key="1">
    <citation type="journal article" date="2017" name="Parasit. Vectors">
        <title>Sialotranscriptomics of Rhipicephalus zambeziensis reveals intricate expression profiles of secretory proteins and suggests tight temporal transcriptional regulation during blood-feeding.</title>
        <authorList>
            <person name="de Castro M.H."/>
            <person name="de Klerk D."/>
            <person name="Pienaar R."/>
            <person name="Rees D.J.G."/>
            <person name="Mans B.J."/>
        </authorList>
    </citation>
    <scope>NUCLEOTIDE SEQUENCE</scope>
    <source>
        <tissue evidence="11">Salivary glands</tissue>
    </source>
</reference>
<feature type="compositionally biased region" description="Basic and acidic residues" evidence="9">
    <location>
        <begin position="269"/>
        <end position="281"/>
    </location>
</feature>
<feature type="region of interest" description="Disordered" evidence="9">
    <location>
        <begin position="214"/>
        <end position="386"/>
    </location>
</feature>
<feature type="region of interest" description="Disordered" evidence="9">
    <location>
        <begin position="1"/>
        <end position="44"/>
    </location>
</feature>
<evidence type="ECO:0000256" key="7">
    <source>
        <dbReference type="ARBA" id="ARBA00022833"/>
    </source>
</evidence>
<feature type="compositionally biased region" description="Pro residues" evidence="9">
    <location>
        <begin position="106"/>
        <end position="126"/>
    </location>
</feature>
<feature type="compositionally biased region" description="Basic and acidic residues" evidence="9">
    <location>
        <begin position="219"/>
        <end position="228"/>
    </location>
</feature>
<evidence type="ECO:0000256" key="8">
    <source>
        <dbReference type="PROSITE-ProRule" id="PRU00175"/>
    </source>
</evidence>
<name>A0A224YXS8_9ACAR</name>
<accession>A0A224YXS8</accession>
<dbReference type="InterPro" id="IPR045191">
    <property type="entry name" value="MBR1/2-like"/>
</dbReference>
<dbReference type="Pfam" id="PF13639">
    <property type="entry name" value="zf-RING_2"/>
    <property type="match status" value="1"/>
</dbReference>
<keyword evidence="7" id="KW-0862">Zinc</keyword>
<feature type="region of interest" description="Disordered" evidence="9">
    <location>
        <begin position="830"/>
        <end position="868"/>
    </location>
</feature>
<evidence type="ECO:0000256" key="1">
    <source>
        <dbReference type="ARBA" id="ARBA00000900"/>
    </source>
</evidence>
<feature type="region of interest" description="Disordered" evidence="9">
    <location>
        <begin position="72"/>
        <end position="131"/>
    </location>
</feature>
<dbReference type="GO" id="GO:0008270">
    <property type="term" value="F:zinc ion binding"/>
    <property type="evidence" value="ECO:0007669"/>
    <property type="project" value="UniProtKB-KW"/>
</dbReference>
<evidence type="ECO:0000313" key="11">
    <source>
        <dbReference type="EMBL" id="MAA18622.1"/>
    </source>
</evidence>
<evidence type="ECO:0000256" key="5">
    <source>
        <dbReference type="ARBA" id="ARBA00022771"/>
    </source>
</evidence>
<feature type="compositionally biased region" description="Low complexity" evidence="9">
    <location>
        <begin position="497"/>
        <end position="509"/>
    </location>
</feature>
<dbReference type="PANTHER" id="PTHR22937">
    <property type="entry name" value="E3 UBIQUITIN-PROTEIN LIGASE RNF165"/>
    <property type="match status" value="1"/>
</dbReference>
<evidence type="ECO:0000259" key="10">
    <source>
        <dbReference type="PROSITE" id="PS50089"/>
    </source>
</evidence>
<keyword evidence="4" id="KW-0479">Metal-binding</keyword>
<dbReference type="InterPro" id="IPR013083">
    <property type="entry name" value="Znf_RING/FYVE/PHD"/>
</dbReference>
<keyword evidence="3" id="KW-0808">Transferase</keyword>
<dbReference type="GO" id="GO:0005634">
    <property type="term" value="C:nucleus"/>
    <property type="evidence" value="ECO:0007669"/>
    <property type="project" value="TreeGrafter"/>
</dbReference>
<sequence>MEDQLLSPGSQTAQWNHSSGLVKGQPKVAQEVVPEESPPPSLSSIFETAFGATVTQSSAELPNVPEMPIECGSPLFASADEDADSASGRLDHGSLRGSHCNYRRATPPPPAVPPYSPYSPPPPPQFSPFSATNPHSLLSLSDLRMDVRLAPRSGSATAFLSATNVAPPSRDWHPGSIVTPGIVSTSVYSSSVVTPDVAPSCLVSAGGLESAEARHRKRLLSEGESSHCKKEKPRKMYPHGPFPASSLSCQNGDGRWRSTETEEGASGGRHGERRGAEERSSRMTPSPSAEATAGAGQQGGAYGRVVKTSSESDSDADVIVTPPRPHSAHHSRPMSQDACSQDHSYSENRLAREHRSHRRGSRTQPSTSRGAEGDPPEAGQPNLDCIWPSAPDLQLDCLISDDDDDSSSVELVSVELPRNYRRPVSRQLGSGHSSASGASHGSPCDLSRHALRRSPLSRGPQEDSSAQHAAAGNGRGLSRHAAAAAFVDLTQSDEESGAAANGSANDGAGLPRGGRGSPASTNPAMHFVHGNHMHHCGDRPLPPGREPCFVRVHRGPPSCSLPQSPSSRIRLSHMPSSYPMFPNGVAPQPPTSSSLVSGFASCRFHGNTAPAEPLHQHVHCNVESGDSCARTMGTAAPGAEPCRTYASCISHGGPSNMVLGHTHVYPASASSHVTYLAPPNPPPPPPLNAGPGLNLGLGQPSSPYQAFSAMPPAHYEIAPPSSAAVFARMNPSHSRLWHSQQRMQEMQRRCMYQHSLYMQRQQEALALQRMMEAQRAAAGLAAGAAAAVAAAAAAAAVPPPPPMGLTSPPALDGIFVCAERGASGPLLAQGTRDAAAAPPPGLEASGRGVGSSSSMENGGGCQAAAATPPPVQVAREAVVLDPNVQAEVVIASPTGAGEASGGHAHLHHHIHQHHYHHPPTPPQLHSFTPLTLAMPHNVQQRFSDLYAISALSDIPQYVSLPPHYMPLLSRHVQETMRLFEHRRMVVNRGASQNTIERNTFPHKYKKIPRSGGDSEDNVEKCTICLSEFEDNEEVRRLPCMHLFHIVCVDQWLTTNKRCPICRVDIEEHLKDFGTSSS</sequence>
<feature type="compositionally biased region" description="Polar residues" evidence="9">
    <location>
        <begin position="7"/>
        <end position="19"/>
    </location>
</feature>
<feature type="region of interest" description="Disordered" evidence="9">
    <location>
        <begin position="895"/>
        <end position="923"/>
    </location>
</feature>
<keyword evidence="6" id="KW-0833">Ubl conjugation pathway</keyword>
<feature type="compositionally biased region" description="Basic residues" evidence="9">
    <location>
        <begin position="904"/>
        <end position="917"/>
    </location>
</feature>
<evidence type="ECO:0000256" key="3">
    <source>
        <dbReference type="ARBA" id="ARBA00022679"/>
    </source>
</evidence>
<comment type="catalytic activity">
    <reaction evidence="1">
        <text>S-ubiquitinyl-[E2 ubiquitin-conjugating enzyme]-L-cysteine + [acceptor protein]-L-lysine = [E2 ubiquitin-conjugating enzyme]-L-cysteine + N(6)-ubiquitinyl-[acceptor protein]-L-lysine.</text>
        <dbReference type="EC" id="2.3.2.27"/>
    </reaction>
</comment>
<protein>
    <recommendedName>
        <fullName evidence="2">RING-type E3 ubiquitin transferase</fullName>
        <ecNumber evidence="2">2.3.2.27</ecNumber>
    </recommendedName>
</protein>
<dbReference type="InterPro" id="IPR001841">
    <property type="entry name" value="Znf_RING"/>
</dbReference>
<organism evidence="11">
    <name type="scientific">Rhipicephalus zambeziensis</name>
    <dbReference type="NCBI Taxonomy" id="60191"/>
    <lineage>
        <taxon>Eukaryota</taxon>
        <taxon>Metazoa</taxon>
        <taxon>Ecdysozoa</taxon>
        <taxon>Arthropoda</taxon>
        <taxon>Chelicerata</taxon>
        <taxon>Arachnida</taxon>
        <taxon>Acari</taxon>
        <taxon>Parasitiformes</taxon>
        <taxon>Ixodida</taxon>
        <taxon>Ixodoidea</taxon>
        <taxon>Ixodidae</taxon>
        <taxon>Rhipicephalinae</taxon>
        <taxon>Rhipicephalus</taxon>
        <taxon>Rhipicephalus</taxon>
    </lineage>
</organism>
<feature type="region of interest" description="Disordered" evidence="9">
    <location>
        <begin position="493"/>
        <end position="526"/>
    </location>
</feature>
<proteinExistence type="predicted"/>
<dbReference type="AlphaFoldDB" id="A0A224YXS8"/>
<feature type="compositionally biased region" description="Basic and acidic residues" evidence="9">
    <location>
        <begin position="344"/>
        <end position="353"/>
    </location>
</feature>
<evidence type="ECO:0000256" key="4">
    <source>
        <dbReference type="ARBA" id="ARBA00022723"/>
    </source>
</evidence>
<dbReference type="EC" id="2.3.2.27" evidence="2"/>
<keyword evidence="5 8" id="KW-0863">Zinc-finger</keyword>
<dbReference type="EMBL" id="GFPF01007476">
    <property type="protein sequence ID" value="MAA18622.1"/>
    <property type="molecule type" value="Transcribed_RNA"/>
</dbReference>
<feature type="compositionally biased region" description="Low complexity" evidence="9">
    <location>
        <begin position="429"/>
        <end position="442"/>
    </location>
</feature>
<dbReference type="CDD" id="cd16474">
    <property type="entry name" value="RING-H2_RNF111-like"/>
    <property type="match status" value="1"/>
</dbReference>
<feature type="region of interest" description="Disordered" evidence="9">
    <location>
        <begin position="422"/>
        <end position="477"/>
    </location>
</feature>
<evidence type="ECO:0000256" key="2">
    <source>
        <dbReference type="ARBA" id="ARBA00012483"/>
    </source>
</evidence>
<dbReference type="PANTHER" id="PTHR22937:SF65">
    <property type="entry name" value="E3 UBIQUITIN-PROTEIN LIGASE ARK2C"/>
    <property type="match status" value="1"/>
</dbReference>